<dbReference type="VEuPathDB" id="MicrosporidiaDB:NEQG_01382"/>
<dbReference type="InParanoid" id="I3EHJ5"/>
<organism evidence="3 4">
    <name type="scientific">Nematocida parisii (strain ERTm3)</name>
    <name type="common">Nematode killer fungus</name>
    <dbReference type="NCBI Taxonomy" id="935791"/>
    <lineage>
        <taxon>Eukaryota</taxon>
        <taxon>Fungi</taxon>
        <taxon>Fungi incertae sedis</taxon>
        <taxon>Microsporidia</taxon>
        <taxon>Nematocida</taxon>
    </lineage>
</organism>
<dbReference type="Gene3D" id="1.20.1250.40">
    <property type="match status" value="1"/>
</dbReference>
<evidence type="ECO:0000313" key="4">
    <source>
        <dbReference type="Proteomes" id="UP000002872"/>
    </source>
</evidence>
<dbReference type="GO" id="GO:0030880">
    <property type="term" value="C:RNA polymerase complex"/>
    <property type="evidence" value="ECO:0007669"/>
    <property type="project" value="InterPro"/>
</dbReference>
<dbReference type="Proteomes" id="UP000002872">
    <property type="component" value="Unassembled WGS sequence"/>
</dbReference>
<comment type="subcellular location">
    <subcellularLocation>
        <location evidence="1">Nucleus</location>
    </subcellularLocation>
</comment>
<dbReference type="SUPFAM" id="SSF47819">
    <property type="entry name" value="HRDC-like"/>
    <property type="match status" value="1"/>
</dbReference>
<dbReference type="OMA" id="CTEIETM"/>
<dbReference type="InterPro" id="IPR038324">
    <property type="entry name" value="Rpb4/RPC9_sf"/>
</dbReference>
<dbReference type="GO" id="GO:0005634">
    <property type="term" value="C:nucleus"/>
    <property type="evidence" value="ECO:0007669"/>
    <property type="project" value="UniProtKB-SubCell"/>
</dbReference>
<dbReference type="Pfam" id="PF03874">
    <property type="entry name" value="RNA_pol_Rpb4"/>
    <property type="match status" value="1"/>
</dbReference>
<gene>
    <name evidence="3" type="ORF">NEQG_01382</name>
</gene>
<reference evidence="3" key="1">
    <citation type="submission" date="2011-01" db="EMBL/GenBank/DDBJ databases">
        <title>The Genome Sequence of Nematocida parisii strain ERTm3.</title>
        <authorList>
            <consortium name="The Broad Institute Genome Sequencing Platform"/>
            <consortium name="The Broad Institute Genome Sequencing Center for Infectious Disease"/>
            <person name="Cuomo C."/>
            <person name="Troemel E."/>
            <person name="Young S.K."/>
            <person name="Zeng Q."/>
            <person name="Gargeya S."/>
            <person name="Fitzgerald M."/>
            <person name="Haas B."/>
            <person name="Abouelleil A."/>
            <person name="Alvarado L."/>
            <person name="Arachchi H.M."/>
            <person name="Berlin A."/>
            <person name="Chapman S.B."/>
            <person name="Gearin G."/>
            <person name="Goldberg J."/>
            <person name="Griggs A."/>
            <person name="Gujja S."/>
            <person name="Hansen M."/>
            <person name="Heiman D."/>
            <person name="Howarth C."/>
            <person name="Larimer J."/>
            <person name="Lui A."/>
            <person name="MacDonald P.J.P."/>
            <person name="McCowen C."/>
            <person name="Montmayeur A."/>
            <person name="Murphy C."/>
            <person name="Neiman D."/>
            <person name="Pearson M."/>
            <person name="Priest M."/>
            <person name="Roberts A."/>
            <person name="Saif S."/>
            <person name="Shea T."/>
            <person name="Sisk P."/>
            <person name="Stolte C."/>
            <person name="Sykes S."/>
            <person name="Wortman J."/>
            <person name="Nusbaum C."/>
            <person name="Birren B."/>
        </authorList>
    </citation>
    <scope>NUCLEOTIDE SEQUENCE</scope>
    <source>
        <strain evidence="3">ERTm3</strain>
    </source>
</reference>
<evidence type="ECO:0000313" key="3">
    <source>
        <dbReference type="EMBL" id="EIJ88692.1"/>
    </source>
</evidence>
<dbReference type="InterPro" id="IPR010997">
    <property type="entry name" value="HRDC-like_sf"/>
</dbReference>
<dbReference type="GO" id="GO:0000166">
    <property type="term" value="F:nucleotide binding"/>
    <property type="evidence" value="ECO:0007669"/>
    <property type="project" value="InterPro"/>
</dbReference>
<dbReference type="GO" id="GO:0006352">
    <property type="term" value="P:DNA-templated transcription initiation"/>
    <property type="evidence" value="ECO:0007669"/>
    <property type="project" value="InterPro"/>
</dbReference>
<proteinExistence type="predicted"/>
<evidence type="ECO:0000256" key="1">
    <source>
        <dbReference type="ARBA" id="ARBA00004123"/>
    </source>
</evidence>
<keyword evidence="4" id="KW-1185">Reference proteome</keyword>
<protein>
    <recommendedName>
        <fullName evidence="5">RNA polymerase Rpb4/RPC9 core domain-containing protein</fullName>
    </recommendedName>
</protein>
<dbReference type="OrthoDB" id="1746530at2759"/>
<sequence length="107" mass="12256">MNIEEQSRLLTHEEMKGLLEKCKPIKKCTEIETMKYTVQSIISQPHAPLALKEKLLGYGITEFEAVQLINTPARKILDLYVIVEELEERLTEENIGEIIALLSPYAE</sequence>
<dbReference type="EMBL" id="GL870878">
    <property type="protein sequence ID" value="EIJ88692.1"/>
    <property type="molecule type" value="Genomic_DNA"/>
</dbReference>
<dbReference type="AlphaFoldDB" id="I3EHJ5"/>
<evidence type="ECO:0000256" key="2">
    <source>
        <dbReference type="ARBA" id="ARBA00023242"/>
    </source>
</evidence>
<name>I3EHJ5_NEMP3</name>
<dbReference type="HOGENOM" id="CLU_176428_0_0_1"/>
<keyword evidence="2" id="KW-0539">Nucleus</keyword>
<accession>I3EHJ5</accession>
<dbReference type="InterPro" id="IPR005574">
    <property type="entry name" value="Rpb4/RPC9"/>
</dbReference>
<evidence type="ECO:0008006" key="5">
    <source>
        <dbReference type="Google" id="ProtNLM"/>
    </source>
</evidence>